<dbReference type="AlphaFoldDB" id="A0A0C9QY64"/>
<reference evidence="7" key="1">
    <citation type="submission" date="2015-01" db="EMBL/GenBank/DDBJ databases">
        <title>Transcriptome Assembly of Fopius arisanus.</title>
        <authorList>
            <person name="Geib S."/>
        </authorList>
    </citation>
    <scope>NUCLEOTIDE SEQUENCE</scope>
</reference>
<dbReference type="Pfam" id="PF00079">
    <property type="entry name" value="Serpin"/>
    <property type="match status" value="2"/>
</dbReference>
<keyword evidence="8" id="KW-1185">Reference proteome</keyword>
<dbReference type="InterPro" id="IPR000215">
    <property type="entry name" value="Serpin_fam"/>
</dbReference>
<reference evidence="9" key="2">
    <citation type="submission" date="2025-04" db="UniProtKB">
        <authorList>
            <consortium name="RefSeq"/>
        </authorList>
    </citation>
    <scope>IDENTIFICATION</scope>
    <source>
        <strain evidence="9">USDA-PBARC FA_bdor</strain>
        <tissue evidence="9">Whole organism</tissue>
    </source>
</reference>
<sequence length="657" mass="70288">MNVWLVITLLLGVLNLGDGVPWRPSVGPPSRPPGRPVNIMTDVINDLGVKLLDCYMEHSGNIAFSPTGLAFVLAALYEGSAGRTTRQIAQVLALPRDRRVTEIGLRDIHRRLRSYLNADAFLGGLTLNRDDIILRPEYEDTLRFYGFDVGDNQGNSTGNVNSNATDLPTTPAGQMADNNGTTTPGPVTGVTDSTGSTSSMMMVTAPMPPAMTNLAASIDTTINPMVELISPSPSNASLAAISAVNGTTETPTTTPISQTTTSTTGDTENSGNSTTNNQGTDSVMVTTLISTPAINSTSSSQLGNNSAINNSQASVLNVTDTATLVTTGPGRQGMNNSAGNDTSARSAGETSLRNLNNTGNSTMTGEGSVNSSSETITEGFALIDAIEGMSQSAGITANDENKVRKKRSIGSQRFSSYPGEPLWIDEVNGWQEYNPSGPSGEPLINEDMTDLQFLVNGCDPSTISTASYTAVLPFAYIPSVRAFGVEFPLDDPRYNVILLVPTEHSNSRILGKLLLGKTLRQIRGSMRSTWIRATIPSFMLRGFITLTPYLQKMGIGDAFDPRAADLTPMSSDLGIYARDVQQSIGVNIRNYGRDGRNDSTDPSTPRSPYQQTENYLHSREPIAFTVDRPFLFFIVDTETSVALIAGRVDDPLNSRIL</sequence>
<feature type="region of interest" description="Disordered" evidence="4">
    <location>
        <begin position="155"/>
        <end position="187"/>
    </location>
</feature>
<accession>A0A0C9QY64</accession>
<feature type="region of interest" description="Disordered" evidence="4">
    <location>
        <begin position="325"/>
        <end position="373"/>
    </location>
</feature>
<dbReference type="InterPro" id="IPR042178">
    <property type="entry name" value="Serpin_sf_1"/>
</dbReference>
<evidence type="ECO:0000256" key="4">
    <source>
        <dbReference type="SAM" id="MobiDB-lite"/>
    </source>
</evidence>
<feature type="region of interest" description="Disordered" evidence="4">
    <location>
        <begin position="246"/>
        <end position="281"/>
    </location>
</feature>
<accession>A0A9R1STN6</accession>
<dbReference type="SMART" id="SM00093">
    <property type="entry name" value="SERPIN"/>
    <property type="match status" value="1"/>
</dbReference>
<dbReference type="GO" id="GO:0004867">
    <property type="term" value="F:serine-type endopeptidase inhibitor activity"/>
    <property type="evidence" value="ECO:0007669"/>
    <property type="project" value="UniProtKB-KW"/>
</dbReference>
<dbReference type="PANTHER" id="PTHR11461">
    <property type="entry name" value="SERINE PROTEASE INHIBITOR, SERPIN"/>
    <property type="match status" value="1"/>
</dbReference>
<feature type="region of interest" description="Disordered" evidence="4">
    <location>
        <begin position="589"/>
        <end position="613"/>
    </location>
</feature>
<evidence type="ECO:0000313" key="9">
    <source>
        <dbReference type="RefSeq" id="XP_011296953.1"/>
    </source>
</evidence>
<organism evidence="7">
    <name type="scientific">Fopius arisanus</name>
    <dbReference type="NCBI Taxonomy" id="64838"/>
    <lineage>
        <taxon>Eukaryota</taxon>
        <taxon>Metazoa</taxon>
        <taxon>Ecdysozoa</taxon>
        <taxon>Arthropoda</taxon>
        <taxon>Hexapoda</taxon>
        <taxon>Insecta</taxon>
        <taxon>Pterygota</taxon>
        <taxon>Neoptera</taxon>
        <taxon>Endopterygota</taxon>
        <taxon>Hymenoptera</taxon>
        <taxon>Apocrita</taxon>
        <taxon>Ichneumonoidea</taxon>
        <taxon>Braconidae</taxon>
        <taxon>Opiinae</taxon>
        <taxon>Fopius</taxon>
    </lineage>
</organism>
<keyword evidence="5" id="KW-0732">Signal</keyword>
<feature type="signal peptide" evidence="5">
    <location>
        <begin position="1"/>
        <end position="19"/>
    </location>
</feature>
<dbReference type="GeneID" id="105262837"/>
<feature type="compositionally biased region" description="Polar residues" evidence="4">
    <location>
        <begin position="600"/>
        <end position="613"/>
    </location>
</feature>
<protein>
    <submittedName>
        <fullName evidence="7">Serpinb1a protein</fullName>
    </submittedName>
    <submittedName>
        <fullName evidence="9">Uncharacterized protein Spn85F</fullName>
    </submittedName>
</protein>
<dbReference type="PANTHER" id="PTHR11461:SF130">
    <property type="entry name" value="SERPIN 85F"/>
    <property type="match status" value="1"/>
</dbReference>
<evidence type="ECO:0000256" key="1">
    <source>
        <dbReference type="ARBA" id="ARBA00022690"/>
    </source>
</evidence>
<dbReference type="InterPro" id="IPR036186">
    <property type="entry name" value="Serpin_sf"/>
</dbReference>
<comment type="similarity">
    <text evidence="3">Belongs to the serpin family.</text>
</comment>
<evidence type="ECO:0000256" key="5">
    <source>
        <dbReference type="SAM" id="SignalP"/>
    </source>
</evidence>
<feature type="compositionally biased region" description="Polar residues" evidence="4">
    <location>
        <begin position="333"/>
        <end position="373"/>
    </location>
</feature>
<dbReference type="InterPro" id="IPR023796">
    <property type="entry name" value="Serpin_dom"/>
</dbReference>
<dbReference type="GO" id="GO:0005615">
    <property type="term" value="C:extracellular space"/>
    <property type="evidence" value="ECO:0007669"/>
    <property type="project" value="InterPro"/>
</dbReference>
<dbReference type="PROSITE" id="PS00284">
    <property type="entry name" value="SERPIN"/>
    <property type="match status" value="1"/>
</dbReference>
<evidence type="ECO:0000256" key="3">
    <source>
        <dbReference type="RuleBase" id="RU000411"/>
    </source>
</evidence>
<evidence type="ECO:0000313" key="8">
    <source>
        <dbReference type="Proteomes" id="UP000694866"/>
    </source>
</evidence>
<dbReference type="KEGG" id="fas:105262837"/>
<dbReference type="CTD" id="41221"/>
<dbReference type="SUPFAM" id="SSF56574">
    <property type="entry name" value="Serpins"/>
    <property type="match status" value="1"/>
</dbReference>
<evidence type="ECO:0000313" key="7">
    <source>
        <dbReference type="EMBL" id="JAG78476.1"/>
    </source>
</evidence>
<dbReference type="RefSeq" id="XP_011296953.1">
    <property type="nucleotide sequence ID" value="XM_011298651.1"/>
</dbReference>
<dbReference type="OrthoDB" id="8179360at2759"/>
<proteinExistence type="inferred from homology"/>
<dbReference type="EMBL" id="GBYB01008709">
    <property type="protein sequence ID" value="JAG78476.1"/>
    <property type="molecule type" value="Transcribed_RNA"/>
</dbReference>
<feature type="domain" description="Serpin" evidence="6">
    <location>
        <begin position="52"/>
        <end position="651"/>
    </location>
</feature>
<keyword evidence="2" id="KW-0722">Serine protease inhibitor</keyword>
<keyword evidence="1" id="KW-0646">Protease inhibitor</keyword>
<dbReference type="Gene3D" id="3.30.497.10">
    <property type="entry name" value="Antithrombin, subunit I, domain 2"/>
    <property type="match status" value="2"/>
</dbReference>
<feature type="chain" id="PRO_5044541547" evidence="5">
    <location>
        <begin position="20"/>
        <end position="657"/>
    </location>
</feature>
<dbReference type="InterPro" id="IPR023795">
    <property type="entry name" value="Serpin_CS"/>
</dbReference>
<name>A0A0C9QY64_9HYME</name>
<dbReference type="Proteomes" id="UP000694866">
    <property type="component" value="Unplaced"/>
</dbReference>
<gene>
    <name evidence="7" type="primary">Serpinb1a</name>
    <name evidence="9" type="synonym">Spn85F</name>
    <name evidence="7" type="ORF">g.55444</name>
</gene>
<feature type="compositionally biased region" description="Polar residues" evidence="4">
    <location>
        <begin position="155"/>
        <end position="179"/>
    </location>
</feature>
<evidence type="ECO:0000256" key="2">
    <source>
        <dbReference type="ARBA" id="ARBA00022900"/>
    </source>
</evidence>
<evidence type="ECO:0000259" key="6">
    <source>
        <dbReference type="SMART" id="SM00093"/>
    </source>
</evidence>